<dbReference type="SUPFAM" id="SSF53756">
    <property type="entry name" value="UDP-Glycosyltransferase/glycogen phosphorylase"/>
    <property type="match status" value="1"/>
</dbReference>
<protein>
    <submittedName>
        <fullName evidence="3">UDP-2,4-diacetamido-2,4, 6-trideoxy-beta-L-altropyranose hydrolase</fullName>
        <ecNumber evidence="3">3.6.1.57</ecNumber>
    </submittedName>
</protein>
<gene>
    <name evidence="3" type="primary">pseG</name>
    <name evidence="3" type="ORF">HZS55_05700</name>
</gene>
<dbReference type="OrthoDB" id="324945at2157"/>
<evidence type="ECO:0000313" key="3">
    <source>
        <dbReference type="EMBL" id="QLH76829.1"/>
    </source>
</evidence>
<sequence>MTGTLLIRTDGSAEIGTGHVMRCLTLAQSWHRNGGSVKFVGANIPDGLRDRIDEYTEAVHVLDSPPGTQYDASRTTSLAVNHDAEWIVVDGPHFGEEFLAELITGPARVLLIDDMGKLDYYGTDIVLNQNLHADQEMYANRGTGTELLLGPEYVLLRDEFIEWLDWTPDAVKKPESLLVTLGGSDPNDATKTVVNALDQVSTDLETVVIVGVANESLPDLADKAANVRQEITLKSNVRNMSTQMARADLAVSSGGTTCWELAFMGVPTVVGTIAPIEEHLVSGLKDAELFNHVGDFASVSEAEVAAAVTKLVQETEYRVQMSTHGQEIIDGYGRQRTIEAMRDY</sequence>
<dbReference type="Pfam" id="PF04101">
    <property type="entry name" value="Glyco_tran_28_C"/>
    <property type="match status" value="1"/>
</dbReference>
<evidence type="ECO:0000313" key="4">
    <source>
        <dbReference type="Proteomes" id="UP000509667"/>
    </source>
</evidence>
<dbReference type="InterPro" id="IPR020023">
    <property type="entry name" value="PseG"/>
</dbReference>
<name>A0A7D5T4C7_9EURY</name>
<proteinExistence type="inferred from homology"/>
<dbReference type="Proteomes" id="UP000509667">
    <property type="component" value="Chromosome"/>
</dbReference>
<dbReference type="NCBIfam" id="TIGR03590">
    <property type="entry name" value="PseG"/>
    <property type="match status" value="1"/>
</dbReference>
<dbReference type="PANTHER" id="PTHR21015">
    <property type="entry name" value="UDP-N-ACETYLGLUCOSAMINE--N-ACETYLMURAMYL-(PENTAPEPTIDE) PYROPHOSPHORYL-UNDECAPRENOL N-ACETYLGLUCOSAMINE TRANSFERASE 1"/>
    <property type="match status" value="1"/>
</dbReference>
<dbReference type="EMBL" id="CP058910">
    <property type="protein sequence ID" value="QLH76829.1"/>
    <property type="molecule type" value="Genomic_DNA"/>
</dbReference>
<dbReference type="InterPro" id="IPR007235">
    <property type="entry name" value="Glyco_trans_28_C"/>
</dbReference>
<reference evidence="3 4" key="1">
    <citation type="submission" date="2020-07" db="EMBL/GenBank/DDBJ databases">
        <title>Halosimplex pelagicum sp. nov. and Halosimplex rubrum sp. nov., isolated from salted brown alga Laminaria, and emended description of the genus Halosimplex.</title>
        <authorList>
            <person name="Cui H."/>
        </authorList>
    </citation>
    <scope>NUCLEOTIDE SEQUENCE [LARGE SCALE GENOMIC DNA]</scope>
    <source>
        <strain evidence="3 4">R27</strain>
    </source>
</reference>
<dbReference type="GO" id="GO:0016787">
    <property type="term" value="F:hydrolase activity"/>
    <property type="evidence" value="ECO:0007669"/>
    <property type="project" value="UniProtKB-KW"/>
</dbReference>
<evidence type="ECO:0000259" key="2">
    <source>
        <dbReference type="Pfam" id="PF04101"/>
    </source>
</evidence>
<dbReference type="GeneID" id="56077337"/>
<dbReference type="AlphaFoldDB" id="A0A7D5T4C7"/>
<dbReference type="EC" id="3.6.1.57" evidence="3"/>
<dbReference type="Gene3D" id="3.40.50.11190">
    <property type="match status" value="1"/>
</dbReference>
<comment type="similarity">
    <text evidence="1">Belongs to the glycosyltransferase 28 family.</text>
</comment>
<accession>A0A7D5T4C7</accession>
<keyword evidence="4" id="KW-1185">Reference proteome</keyword>
<feature type="domain" description="Glycosyl transferase family 28 C-terminal" evidence="2">
    <location>
        <begin position="181"/>
        <end position="270"/>
    </location>
</feature>
<dbReference type="RefSeq" id="WP_179910763.1">
    <property type="nucleotide sequence ID" value="NZ_CP058910.1"/>
</dbReference>
<organism evidence="3 4">
    <name type="scientific">Halosimplex rubrum</name>
    <dbReference type="NCBI Taxonomy" id="869889"/>
    <lineage>
        <taxon>Archaea</taxon>
        <taxon>Methanobacteriati</taxon>
        <taxon>Methanobacteriota</taxon>
        <taxon>Stenosarchaea group</taxon>
        <taxon>Halobacteria</taxon>
        <taxon>Halobacteriales</taxon>
        <taxon>Haloarculaceae</taxon>
        <taxon>Halosimplex</taxon>
    </lineage>
</organism>
<dbReference type="GO" id="GO:0016758">
    <property type="term" value="F:hexosyltransferase activity"/>
    <property type="evidence" value="ECO:0007669"/>
    <property type="project" value="InterPro"/>
</dbReference>
<evidence type="ECO:0000256" key="1">
    <source>
        <dbReference type="ARBA" id="ARBA00006962"/>
    </source>
</evidence>
<dbReference type="Gene3D" id="3.40.50.2000">
    <property type="entry name" value="Glycogen Phosphorylase B"/>
    <property type="match status" value="1"/>
</dbReference>
<dbReference type="PANTHER" id="PTHR21015:SF22">
    <property type="entry name" value="GLYCOSYLTRANSFERASE"/>
    <property type="match status" value="1"/>
</dbReference>
<keyword evidence="3" id="KW-0378">Hydrolase</keyword>
<dbReference type="KEGG" id="hrr:HZS55_05700"/>